<evidence type="ECO:0000259" key="3">
    <source>
        <dbReference type="PROSITE" id="PS50893"/>
    </source>
</evidence>
<evidence type="ECO:0000256" key="2">
    <source>
        <dbReference type="ARBA" id="ARBA00022840"/>
    </source>
</evidence>
<dbReference type="SUPFAM" id="SSF52540">
    <property type="entry name" value="P-loop containing nucleoside triphosphate hydrolases"/>
    <property type="match status" value="1"/>
</dbReference>
<dbReference type="InterPro" id="IPR010230">
    <property type="entry name" value="FeS-cluster_ATPase_SufC"/>
</dbReference>
<proteinExistence type="predicted"/>
<reference evidence="4" key="1">
    <citation type="submission" date="2020-05" db="EMBL/GenBank/DDBJ databases">
        <authorList>
            <person name="Chiriac C."/>
            <person name="Salcher M."/>
            <person name="Ghai R."/>
            <person name="Kavagutti S V."/>
        </authorList>
    </citation>
    <scope>NUCLEOTIDE SEQUENCE</scope>
</reference>
<organism evidence="4">
    <name type="scientific">freshwater metagenome</name>
    <dbReference type="NCBI Taxonomy" id="449393"/>
    <lineage>
        <taxon>unclassified sequences</taxon>
        <taxon>metagenomes</taxon>
        <taxon>ecological metagenomes</taxon>
    </lineage>
</organism>
<name>A0A6J6UH32_9ZZZZ</name>
<dbReference type="PROSITE" id="PS50893">
    <property type="entry name" value="ABC_TRANSPORTER_2"/>
    <property type="match status" value="1"/>
</dbReference>
<sequence>MTTLEIKNLAVAVGGTQILSDVSLTIKSGEVHAVMGPNGAGKSTLSAALMGKPGYVVTSGSVKLDDVDILALPTWQRATAGLHLIMQYPTEIPGVSLQDAMSAALDMRNQDSNHLKKLIETEAKRIGFDPELVMRSVNVDFSGGEKKRSETLQLAVLQPKIAILDELDSGLDIDALRDCAQRVEDATRETNLGVLVITHYSRLFDQLKPDFVHILTNGRIVKSAGPELADELEVTGYAAYTN</sequence>
<dbReference type="GO" id="GO:0016887">
    <property type="term" value="F:ATP hydrolysis activity"/>
    <property type="evidence" value="ECO:0007669"/>
    <property type="project" value="InterPro"/>
</dbReference>
<keyword evidence="1" id="KW-0547">Nucleotide-binding</keyword>
<dbReference type="EMBL" id="CAEZZK010000086">
    <property type="protein sequence ID" value="CAB4758454.1"/>
    <property type="molecule type" value="Genomic_DNA"/>
</dbReference>
<keyword evidence="2" id="KW-0067">ATP-binding</keyword>
<dbReference type="AlphaFoldDB" id="A0A6J6UH32"/>
<dbReference type="PANTHER" id="PTHR43204:SF1">
    <property type="entry name" value="ABC TRANSPORTER I FAMILY MEMBER 6, CHLOROPLASTIC"/>
    <property type="match status" value="1"/>
</dbReference>
<accession>A0A6J6UH32</accession>
<dbReference type="Gene3D" id="3.40.50.300">
    <property type="entry name" value="P-loop containing nucleotide triphosphate hydrolases"/>
    <property type="match status" value="1"/>
</dbReference>
<dbReference type="InterPro" id="IPR003439">
    <property type="entry name" value="ABC_transporter-like_ATP-bd"/>
</dbReference>
<dbReference type="InterPro" id="IPR027417">
    <property type="entry name" value="P-loop_NTPase"/>
</dbReference>
<dbReference type="Pfam" id="PF00005">
    <property type="entry name" value="ABC_tran"/>
    <property type="match status" value="1"/>
</dbReference>
<dbReference type="InterPro" id="IPR003593">
    <property type="entry name" value="AAA+_ATPase"/>
</dbReference>
<gene>
    <name evidence="4" type="ORF">UFOPK2855_00534</name>
</gene>
<dbReference type="CDD" id="cd03217">
    <property type="entry name" value="ABC_FeS_Assembly"/>
    <property type="match status" value="1"/>
</dbReference>
<dbReference type="PANTHER" id="PTHR43204">
    <property type="entry name" value="ABC TRANSPORTER I FAMILY MEMBER 6, CHLOROPLASTIC"/>
    <property type="match status" value="1"/>
</dbReference>
<dbReference type="SMART" id="SM00382">
    <property type="entry name" value="AAA"/>
    <property type="match status" value="1"/>
</dbReference>
<evidence type="ECO:0000313" key="4">
    <source>
        <dbReference type="EMBL" id="CAB4758454.1"/>
    </source>
</evidence>
<protein>
    <submittedName>
        <fullName evidence="4">Unannotated protein</fullName>
    </submittedName>
</protein>
<dbReference type="NCBIfam" id="TIGR01978">
    <property type="entry name" value="sufC"/>
    <property type="match status" value="1"/>
</dbReference>
<feature type="domain" description="ABC transporter" evidence="3">
    <location>
        <begin position="4"/>
        <end position="242"/>
    </location>
</feature>
<evidence type="ECO:0000256" key="1">
    <source>
        <dbReference type="ARBA" id="ARBA00022741"/>
    </source>
</evidence>
<dbReference type="GO" id="GO:0005524">
    <property type="term" value="F:ATP binding"/>
    <property type="evidence" value="ECO:0007669"/>
    <property type="project" value="UniProtKB-KW"/>
</dbReference>